<dbReference type="Gene3D" id="3.40.50.1980">
    <property type="entry name" value="Nitrogenase molybdenum iron protein domain"/>
    <property type="match status" value="2"/>
</dbReference>
<feature type="region of interest" description="Disordered" evidence="5">
    <location>
        <begin position="130"/>
        <end position="152"/>
    </location>
</feature>
<accession>A0A345SUT3</accession>
<protein>
    <submittedName>
        <fullName evidence="7">Zinc ABC transporter substrate-binding protein</fullName>
    </submittedName>
</protein>
<keyword evidence="3 6" id="KW-0732">Signal</keyword>
<evidence type="ECO:0000256" key="2">
    <source>
        <dbReference type="ARBA" id="ARBA00022448"/>
    </source>
</evidence>
<proteinExistence type="inferred from homology"/>
<gene>
    <name evidence="7" type="ORF">C7M71_008580</name>
</gene>
<dbReference type="RefSeq" id="WP_111494894.1">
    <property type="nucleotide sequence ID" value="NZ_CP031264.1"/>
</dbReference>
<dbReference type="GO" id="GO:0030001">
    <property type="term" value="P:metal ion transport"/>
    <property type="evidence" value="ECO:0007669"/>
    <property type="project" value="InterPro"/>
</dbReference>
<dbReference type="Pfam" id="PF01297">
    <property type="entry name" value="ZnuA"/>
    <property type="match status" value="1"/>
</dbReference>
<dbReference type="OrthoDB" id="9810636at2"/>
<feature type="chain" id="PRO_5016659258" evidence="6">
    <location>
        <begin position="22"/>
        <end position="319"/>
    </location>
</feature>
<feature type="signal peptide" evidence="6">
    <location>
        <begin position="1"/>
        <end position="21"/>
    </location>
</feature>
<organism evidence="7 8">
    <name type="scientific">Peterkaempfera bronchialis</name>
    <dbReference type="NCBI Taxonomy" id="2126346"/>
    <lineage>
        <taxon>Bacteria</taxon>
        <taxon>Bacillati</taxon>
        <taxon>Actinomycetota</taxon>
        <taxon>Actinomycetes</taxon>
        <taxon>Kitasatosporales</taxon>
        <taxon>Streptomycetaceae</taxon>
        <taxon>Peterkaempfera</taxon>
    </lineage>
</organism>
<reference evidence="8" key="1">
    <citation type="submission" date="2018-07" db="EMBL/GenBank/DDBJ databases">
        <title>Streptacidiphilus bronchialis DSM 106435 chromosome.</title>
        <authorList>
            <person name="Batra D."/>
            <person name="Gulvik C.A."/>
        </authorList>
    </citation>
    <scope>NUCLEOTIDE SEQUENCE [LARGE SCALE GENOMIC DNA]</scope>
    <source>
        <strain evidence="8">DSM 106435</strain>
    </source>
</reference>
<evidence type="ECO:0000256" key="6">
    <source>
        <dbReference type="SAM" id="SignalP"/>
    </source>
</evidence>
<dbReference type="InterPro" id="IPR006129">
    <property type="entry name" value="AdhesinB"/>
</dbReference>
<dbReference type="Proteomes" id="UP000249340">
    <property type="component" value="Chromosome"/>
</dbReference>
<dbReference type="InterPro" id="IPR006127">
    <property type="entry name" value="ZnuA-like"/>
</dbReference>
<evidence type="ECO:0000256" key="3">
    <source>
        <dbReference type="ARBA" id="ARBA00022729"/>
    </source>
</evidence>
<dbReference type="PANTHER" id="PTHR42953">
    <property type="entry name" value="HIGH-AFFINITY ZINC UPTAKE SYSTEM PROTEIN ZNUA-RELATED"/>
    <property type="match status" value="1"/>
</dbReference>
<sequence>MSHRRVLPSIALAATASLALAACGSGGGTSASAGGGSPAGGGKLGVVASFYPLEYLAEQIGGSHVAVTDLTSPGVEPHDLELSPKQVAAVGKAGVVVYLKGLQPAVDDAVAQSGVSHVVEASTLSPLVDHHLDEEGGEDGEEHSHTTGDPHIWLDPTRYATVAKGVGEELAKADPDHAAEYRKNAEALVTRLTALDQEFRTGLEPYKGKEFITSHAAFGYLADRYGITQIAINGVDPESEPSPARLADIQKQAKAHGVSTIFFETLTNPKLATTLAHDLHLKTAVLDPIEGVKDPAKDDYFSVQRQNLKNLEAAFGAAR</sequence>
<dbReference type="AlphaFoldDB" id="A0A345SUT3"/>
<dbReference type="GO" id="GO:0007155">
    <property type="term" value="P:cell adhesion"/>
    <property type="evidence" value="ECO:0007669"/>
    <property type="project" value="InterPro"/>
</dbReference>
<dbReference type="PRINTS" id="PR00690">
    <property type="entry name" value="ADHESNFAMILY"/>
</dbReference>
<evidence type="ECO:0000313" key="8">
    <source>
        <dbReference type="Proteomes" id="UP000249340"/>
    </source>
</evidence>
<dbReference type="InterPro" id="IPR050492">
    <property type="entry name" value="Bact_metal-bind_prot9"/>
</dbReference>
<evidence type="ECO:0000256" key="4">
    <source>
        <dbReference type="RuleBase" id="RU003512"/>
    </source>
</evidence>
<evidence type="ECO:0000313" key="7">
    <source>
        <dbReference type="EMBL" id="AXI77488.1"/>
    </source>
</evidence>
<dbReference type="EMBL" id="CP031264">
    <property type="protein sequence ID" value="AXI77488.1"/>
    <property type="molecule type" value="Genomic_DNA"/>
</dbReference>
<comment type="similarity">
    <text evidence="1 4">Belongs to the bacterial solute-binding protein 9 family.</text>
</comment>
<name>A0A345SUT3_9ACTN</name>
<dbReference type="KEGG" id="stri:C7M71_008580"/>
<dbReference type="SUPFAM" id="SSF53807">
    <property type="entry name" value="Helical backbone' metal receptor"/>
    <property type="match status" value="1"/>
</dbReference>
<evidence type="ECO:0000256" key="5">
    <source>
        <dbReference type="SAM" id="MobiDB-lite"/>
    </source>
</evidence>
<keyword evidence="8" id="KW-1185">Reference proteome</keyword>
<dbReference type="PROSITE" id="PS51257">
    <property type="entry name" value="PROKAR_LIPOPROTEIN"/>
    <property type="match status" value="1"/>
</dbReference>
<keyword evidence="2 4" id="KW-0813">Transport</keyword>
<dbReference type="InterPro" id="IPR006128">
    <property type="entry name" value="Lipoprotein_PsaA-like"/>
</dbReference>
<evidence type="ECO:0000256" key="1">
    <source>
        <dbReference type="ARBA" id="ARBA00011028"/>
    </source>
</evidence>
<dbReference type="PANTHER" id="PTHR42953:SF3">
    <property type="entry name" value="HIGH-AFFINITY ZINC UPTAKE SYSTEM PROTEIN ZNUA"/>
    <property type="match status" value="1"/>
</dbReference>
<dbReference type="GO" id="GO:0046872">
    <property type="term" value="F:metal ion binding"/>
    <property type="evidence" value="ECO:0007669"/>
    <property type="project" value="InterPro"/>
</dbReference>
<dbReference type="PRINTS" id="PR00691">
    <property type="entry name" value="ADHESINB"/>
</dbReference>